<reference evidence="2 3" key="2">
    <citation type="journal article" date="2012" name="Open Biol.">
        <title>Characteristics of nucleosomes and linker DNA regions on the genome of the basidiomycete Mixia osmundae revealed by mono- and dinucleosome mapping.</title>
        <authorList>
            <person name="Nishida H."/>
            <person name="Kondo S."/>
            <person name="Matsumoto T."/>
            <person name="Suzuki Y."/>
            <person name="Yoshikawa H."/>
            <person name="Taylor T.D."/>
            <person name="Sugiyama J."/>
        </authorList>
    </citation>
    <scope>NUCLEOTIDE SEQUENCE [LARGE SCALE GENOMIC DNA]</scope>
    <source>
        <strain evidence="3">CBS 9802 / IAM 14324 / JCM 22182 / KY 12970</strain>
    </source>
</reference>
<dbReference type="InParanoid" id="G7DXQ4"/>
<gene>
    <name evidence="2" type="primary">Mo02021</name>
    <name evidence="2" type="ORF">E5Q_02021</name>
</gene>
<feature type="signal peptide" evidence="1">
    <location>
        <begin position="1"/>
        <end position="17"/>
    </location>
</feature>
<feature type="chain" id="PRO_5003492438" description="VWFD domain-containing protein" evidence="1">
    <location>
        <begin position="18"/>
        <end position="183"/>
    </location>
</feature>
<proteinExistence type="predicted"/>
<dbReference type="HOGENOM" id="CLU_1496592_0_0_1"/>
<dbReference type="AlphaFoldDB" id="G7DXQ4"/>
<protein>
    <recommendedName>
        <fullName evidence="4">VWFD domain-containing protein</fullName>
    </recommendedName>
</protein>
<keyword evidence="3" id="KW-1185">Reference proteome</keyword>
<dbReference type="Proteomes" id="UP000009131">
    <property type="component" value="Unassembled WGS sequence"/>
</dbReference>
<name>G7DXQ4_MIXOS</name>
<organism evidence="2 3">
    <name type="scientific">Mixia osmundae (strain CBS 9802 / IAM 14324 / JCM 22182 / KY 12970)</name>
    <dbReference type="NCBI Taxonomy" id="764103"/>
    <lineage>
        <taxon>Eukaryota</taxon>
        <taxon>Fungi</taxon>
        <taxon>Dikarya</taxon>
        <taxon>Basidiomycota</taxon>
        <taxon>Pucciniomycotina</taxon>
        <taxon>Mixiomycetes</taxon>
        <taxon>Mixiales</taxon>
        <taxon>Mixiaceae</taxon>
        <taxon>Mixia</taxon>
    </lineage>
</organism>
<sequence length="183" mass="19020">MFKGLLAITLAATGALAQQWPNGNTGDFEIFLGGKALCGALYLRNGQGKSETYDVEVGQAIVKFRLTVGERIKILSNIGGVDLVDSGYDANTGKWTVTTNTNAPISGTNIVAACGCNATMTLAFDVPLRGGPPNAFVHLDQGKITEACAVSPACKDLGITGFDFDPECTIKNAPYGTLSPAEG</sequence>
<evidence type="ECO:0000313" key="2">
    <source>
        <dbReference type="EMBL" id="GAA95364.1"/>
    </source>
</evidence>
<comment type="caution">
    <text evidence="2">The sequence shown here is derived from an EMBL/GenBank/DDBJ whole genome shotgun (WGS) entry which is preliminary data.</text>
</comment>
<dbReference type="EMBL" id="BABT02000061">
    <property type="protein sequence ID" value="GAA95364.1"/>
    <property type="molecule type" value="Genomic_DNA"/>
</dbReference>
<reference evidence="2 3" key="1">
    <citation type="journal article" date="2011" name="J. Gen. Appl. Microbiol.">
        <title>Draft genome sequencing of the enigmatic basidiomycete Mixia osmundae.</title>
        <authorList>
            <person name="Nishida H."/>
            <person name="Nagatsuka Y."/>
            <person name="Sugiyama J."/>
        </authorList>
    </citation>
    <scope>NUCLEOTIDE SEQUENCE [LARGE SCALE GENOMIC DNA]</scope>
    <source>
        <strain evidence="3">CBS 9802 / IAM 14324 / JCM 22182 / KY 12970</strain>
    </source>
</reference>
<keyword evidence="1" id="KW-0732">Signal</keyword>
<accession>G7DXQ4</accession>
<evidence type="ECO:0000313" key="3">
    <source>
        <dbReference type="Proteomes" id="UP000009131"/>
    </source>
</evidence>
<evidence type="ECO:0000256" key="1">
    <source>
        <dbReference type="SAM" id="SignalP"/>
    </source>
</evidence>
<evidence type="ECO:0008006" key="4">
    <source>
        <dbReference type="Google" id="ProtNLM"/>
    </source>
</evidence>